<feature type="transmembrane region" description="Helical" evidence="6">
    <location>
        <begin position="21"/>
        <end position="42"/>
    </location>
</feature>
<dbReference type="SUPFAM" id="SSF103473">
    <property type="entry name" value="MFS general substrate transporter"/>
    <property type="match status" value="1"/>
</dbReference>
<dbReference type="EMBL" id="JABEBT010000095">
    <property type="protein sequence ID" value="KAF7632725.1"/>
    <property type="molecule type" value="Genomic_DNA"/>
</dbReference>
<evidence type="ECO:0000256" key="1">
    <source>
        <dbReference type="ARBA" id="ARBA00004141"/>
    </source>
</evidence>
<feature type="transmembrane region" description="Helical" evidence="6">
    <location>
        <begin position="250"/>
        <end position="269"/>
    </location>
</feature>
<dbReference type="InterPro" id="IPR036259">
    <property type="entry name" value="MFS_trans_sf"/>
</dbReference>
<evidence type="ECO:0000256" key="5">
    <source>
        <dbReference type="ARBA" id="ARBA00023136"/>
    </source>
</evidence>
<feature type="transmembrane region" description="Helical" evidence="6">
    <location>
        <begin position="499"/>
        <end position="520"/>
    </location>
</feature>
<organism evidence="8 9">
    <name type="scientific">Meloidogyne graminicola</name>
    <dbReference type="NCBI Taxonomy" id="189291"/>
    <lineage>
        <taxon>Eukaryota</taxon>
        <taxon>Metazoa</taxon>
        <taxon>Ecdysozoa</taxon>
        <taxon>Nematoda</taxon>
        <taxon>Chromadorea</taxon>
        <taxon>Rhabditida</taxon>
        <taxon>Tylenchina</taxon>
        <taxon>Tylenchomorpha</taxon>
        <taxon>Tylenchoidea</taxon>
        <taxon>Meloidogynidae</taxon>
        <taxon>Meloidogyninae</taxon>
        <taxon>Meloidogyne</taxon>
    </lineage>
</organism>
<evidence type="ECO:0000256" key="2">
    <source>
        <dbReference type="ARBA" id="ARBA00005241"/>
    </source>
</evidence>
<keyword evidence="9" id="KW-1185">Reference proteome</keyword>
<comment type="subcellular location">
    <subcellularLocation>
        <location evidence="1">Membrane</location>
        <topology evidence="1">Multi-pass membrane protein</topology>
    </subcellularLocation>
</comment>
<dbReference type="Pfam" id="PF12832">
    <property type="entry name" value="MFS_1_like"/>
    <property type="match status" value="1"/>
</dbReference>
<evidence type="ECO:0000256" key="3">
    <source>
        <dbReference type="ARBA" id="ARBA00022692"/>
    </source>
</evidence>
<evidence type="ECO:0000313" key="9">
    <source>
        <dbReference type="Proteomes" id="UP000605970"/>
    </source>
</evidence>
<feature type="transmembrane region" description="Helical" evidence="6">
    <location>
        <begin position="439"/>
        <end position="461"/>
    </location>
</feature>
<gene>
    <name evidence="8" type="ORF">Mgra_00007866</name>
</gene>
<feature type="transmembrane region" description="Helical" evidence="6">
    <location>
        <begin position="371"/>
        <end position="395"/>
    </location>
</feature>
<accession>A0A8S9ZHF8</accession>
<keyword evidence="3 6" id="KW-0812">Transmembrane</keyword>
<dbReference type="InterPro" id="IPR024989">
    <property type="entry name" value="MFS_assoc_dom"/>
</dbReference>
<evidence type="ECO:0000256" key="6">
    <source>
        <dbReference type="SAM" id="Phobius"/>
    </source>
</evidence>
<protein>
    <submittedName>
        <fullName evidence="8">MFS_1_like domain-containing protein</fullName>
    </submittedName>
</protein>
<sequence>MDQLNINFFGKIIPKDVFFVRLFYLLYFASFGSLFPLLAIYFKQLGLSAAQAGILLGSRPIVEFVASPFWGSFAYRFKKVKLLLLFSVGSMIVFTLAVGFVQPLTPYCVVLDTNNTGGECKFLVPASKIIRGGALGYIKKVADIGKRRKRDILSIIDISTFDNNDDFVYGKAPEYITKEKVCDYDENIYGVLVSPPHSTRVYREQAVEQAFMLLWLLIALGEFFSSPTLPLADSYTLSLVSETPKEFGKFRLYGSAGWGFSMLLMGIGLDFSDTFHNHPCPTKNTTERNYTLCFITCSLFALTSMAIITQFKFPQPSEQHRTDEVNGLVMDTRIEELDPTVAQKTRAKQLNAKTEEGVDWKNTLKVMLKNIHFVAFLLGIICIGFGAGNVFAFLFWHLQDLGGSPSLFGLASVANHAAEIFSFFYAFEFINKYGYIQTLYRCLAINVLRFLMLSWISNPWLVLPLQILQGSVHSISWAMATSYVSIVSPDHLKGKSQHILTILYHGLGRGVGPIIGGFFIRSYGTRAWFALLSFITLCILGAFYAVNLKLKNEAVKYGGFDAFDDEVGGGGNLAPQGLPMNRFGDNKITEAFNQTPVNSQSYGALDDMAVNNGINSRDERDDAYDRYVTGKN</sequence>
<evidence type="ECO:0000313" key="8">
    <source>
        <dbReference type="EMBL" id="KAF7632725.1"/>
    </source>
</evidence>
<dbReference type="InterPro" id="IPR051717">
    <property type="entry name" value="MFS_MFSD6"/>
</dbReference>
<feature type="transmembrane region" description="Helical" evidence="6">
    <location>
        <begin position="210"/>
        <end position="229"/>
    </location>
</feature>
<dbReference type="CDD" id="cd17335">
    <property type="entry name" value="MFS_MFSD6"/>
    <property type="match status" value="1"/>
</dbReference>
<keyword evidence="4 6" id="KW-1133">Transmembrane helix</keyword>
<dbReference type="PANTHER" id="PTHR16172">
    <property type="entry name" value="MAJOR FACILITATOR SUPERFAMILY DOMAIN-CONTAINING PROTEIN 6-LIKE"/>
    <property type="match status" value="1"/>
</dbReference>
<feature type="domain" description="Major facilitator superfamily associated" evidence="7">
    <location>
        <begin position="21"/>
        <end position="529"/>
    </location>
</feature>
<feature type="transmembrane region" description="Helical" evidence="6">
    <location>
        <begin position="289"/>
        <end position="311"/>
    </location>
</feature>
<name>A0A8S9ZHF8_9BILA</name>
<dbReference type="Proteomes" id="UP000605970">
    <property type="component" value="Unassembled WGS sequence"/>
</dbReference>
<feature type="transmembrane region" description="Helical" evidence="6">
    <location>
        <begin position="526"/>
        <end position="546"/>
    </location>
</feature>
<feature type="transmembrane region" description="Helical" evidence="6">
    <location>
        <begin position="82"/>
        <end position="101"/>
    </location>
</feature>
<evidence type="ECO:0000259" key="7">
    <source>
        <dbReference type="Pfam" id="PF12832"/>
    </source>
</evidence>
<proteinExistence type="inferred from homology"/>
<evidence type="ECO:0000256" key="4">
    <source>
        <dbReference type="ARBA" id="ARBA00022989"/>
    </source>
</evidence>
<keyword evidence="5 6" id="KW-0472">Membrane</keyword>
<dbReference type="GO" id="GO:0016020">
    <property type="term" value="C:membrane"/>
    <property type="evidence" value="ECO:0007669"/>
    <property type="project" value="UniProtKB-SubCell"/>
</dbReference>
<dbReference type="Gene3D" id="1.20.1250.20">
    <property type="entry name" value="MFS general substrate transporter like domains"/>
    <property type="match status" value="3"/>
</dbReference>
<feature type="transmembrane region" description="Helical" evidence="6">
    <location>
        <begin position="407"/>
        <end position="427"/>
    </location>
</feature>
<dbReference type="AlphaFoldDB" id="A0A8S9ZHF8"/>
<dbReference type="OrthoDB" id="5989317at2759"/>
<dbReference type="PANTHER" id="PTHR16172:SF2">
    <property type="entry name" value="MAJOR FACILITATOR SUPERFAMILY DOMAIN-CONTAINING PROTEIN 6"/>
    <property type="match status" value="1"/>
</dbReference>
<comment type="similarity">
    <text evidence="2">Belongs to the major facilitator superfamily. MFSD6 family.</text>
</comment>
<comment type="caution">
    <text evidence="8">The sequence shown here is derived from an EMBL/GenBank/DDBJ whole genome shotgun (WGS) entry which is preliminary data.</text>
</comment>
<reference evidence="8" key="1">
    <citation type="journal article" date="2020" name="Ecol. Evol.">
        <title>Genome structure and content of the rice root-knot nematode (Meloidogyne graminicola).</title>
        <authorList>
            <person name="Phan N.T."/>
            <person name="Danchin E.G.J."/>
            <person name="Klopp C."/>
            <person name="Perfus-Barbeoch L."/>
            <person name="Kozlowski D.K."/>
            <person name="Koutsovoulos G.D."/>
            <person name="Lopez-Roques C."/>
            <person name="Bouchez O."/>
            <person name="Zahm M."/>
            <person name="Besnard G."/>
            <person name="Bellafiore S."/>
        </authorList>
    </citation>
    <scope>NUCLEOTIDE SEQUENCE</scope>
    <source>
        <strain evidence="8">VN-18</strain>
    </source>
</reference>